<gene>
    <name evidence="11" type="ORF">GCM10007291_16170</name>
</gene>
<dbReference type="PANTHER" id="PTHR46193">
    <property type="entry name" value="6-PHOSPHOGLUCONATE PHOSPHATASE"/>
    <property type="match status" value="1"/>
</dbReference>
<evidence type="ECO:0000256" key="6">
    <source>
        <dbReference type="ARBA" id="ARBA00023235"/>
    </source>
</evidence>
<dbReference type="Gene3D" id="1.10.150.240">
    <property type="entry name" value="Putative phosphatase, domain 2"/>
    <property type="match status" value="1"/>
</dbReference>
<dbReference type="InterPro" id="IPR006439">
    <property type="entry name" value="HAD-SF_hydro_IA"/>
</dbReference>
<sequence>MTLLKGVIFDLDGVIADTVPAHYAAWKRMFEEEGYAFDDQVYHDKVDGRRRFDGARAVMVDATPDRVSAAAARKDAYFLAQIEQGQFEVFADTLDFLRACRAEGIVLATASSSRNVRLVLEKAGIADEFAAIVGGDDVANGKPNPDIFLLAAERLGMASDACIVIEDAISGVAAAKTGGFFCIGIDRSGQSQRLAGADLIVASLSELRPCEIEKLMKK</sequence>
<dbReference type="InterPro" id="IPR051600">
    <property type="entry name" value="Beta-PGM-like"/>
</dbReference>
<keyword evidence="12" id="KW-1185">Reference proteome</keyword>
<keyword evidence="4" id="KW-0479">Metal-binding</keyword>
<evidence type="ECO:0000256" key="3">
    <source>
        <dbReference type="ARBA" id="ARBA00022553"/>
    </source>
</evidence>
<reference evidence="12" key="1">
    <citation type="journal article" date="2019" name="Int. J. Syst. Evol. Microbiol.">
        <title>The Global Catalogue of Microorganisms (GCM) 10K type strain sequencing project: providing services to taxonomists for standard genome sequencing and annotation.</title>
        <authorList>
            <consortium name="The Broad Institute Genomics Platform"/>
            <consortium name="The Broad Institute Genome Sequencing Center for Infectious Disease"/>
            <person name="Wu L."/>
            <person name="Ma J."/>
        </authorList>
    </citation>
    <scope>NUCLEOTIDE SEQUENCE [LARGE SCALE GENOMIC DNA]</scope>
    <source>
        <strain evidence="12">KCTC 23298</strain>
    </source>
</reference>
<dbReference type="InterPro" id="IPR023214">
    <property type="entry name" value="HAD_sf"/>
</dbReference>
<comment type="caution">
    <text evidence="11">The sequence shown here is derived from an EMBL/GenBank/DDBJ whole genome shotgun (WGS) entry which is preliminary data.</text>
</comment>
<name>A0ABQ3FCF4_9RHOB</name>
<dbReference type="InterPro" id="IPR023198">
    <property type="entry name" value="PGP-like_dom2"/>
</dbReference>
<dbReference type="InterPro" id="IPR010976">
    <property type="entry name" value="B-phosphoglucomutase_hydrolase"/>
</dbReference>
<keyword evidence="3" id="KW-0597">Phosphoprotein</keyword>
<evidence type="ECO:0000256" key="7">
    <source>
        <dbReference type="ARBA" id="ARBA00023277"/>
    </source>
</evidence>
<evidence type="ECO:0000256" key="1">
    <source>
        <dbReference type="ARBA" id="ARBA00001946"/>
    </source>
</evidence>
<evidence type="ECO:0000256" key="5">
    <source>
        <dbReference type="ARBA" id="ARBA00022842"/>
    </source>
</evidence>
<dbReference type="Proteomes" id="UP000658305">
    <property type="component" value="Unassembled WGS sequence"/>
</dbReference>
<evidence type="ECO:0000256" key="8">
    <source>
        <dbReference type="ARBA" id="ARBA00044926"/>
    </source>
</evidence>
<evidence type="ECO:0000256" key="10">
    <source>
        <dbReference type="ARBA" id="ARBA00044991"/>
    </source>
</evidence>
<comment type="cofactor">
    <cofactor evidence="1">
        <name>Mg(2+)</name>
        <dbReference type="ChEBI" id="CHEBI:18420"/>
    </cofactor>
</comment>
<keyword evidence="7" id="KW-0119">Carbohydrate metabolism</keyword>
<keyword evidence="6" id="KW-0413">Isomerase</keyword>
<evidence type="ECO:0000313" key="12">
    <source>
        <dbReference type="Proteomes" id="UP000658305"/>
    </source>
</evidence>
<protein>
    <recommendedName>
        <fullName evidence="10">Beta-phosphoglucomutase</fullName>
        <ecNumber evidence="9">5.4.2.6</ecNumber>
    </recommendedName>
</protein>
<dbReference type="Pfam" id="PF00702">
    <property type="entry name" value="Hydrolase"/>
    <property type="match status" value="1"/>
</dbReference>
<dbReference type="NCBIfam" id="TIGR01549">
    <property type="entry name" value="HAD-SF-IA-v1"/>
    <property type="match status" value="1"/>
</dbReference>
<proteinExistence type="inferred from homology"/>
<evidence type="ECO:0000313" key="11">
    <source>
        <dbReference type="EMBL" id="GHC18287.1"/>
    </source>
</evidence>
<evidence type="ECO:0000256" key="2">
    <source>
        <dbReference type="ARBA" id="ARBA00006171"/>
    </source>
</evidence>
<comment type="catalytic activity">
    <reaction evidence="8">
        <text>beta-D-glucose 1-phosphate = beta-D-glucose 6-phosphate</text>
        <dbReference type="Rhea" id="RHEA:20113"/>
        <dbReference type="ChEBI" id="CHEBI:57684"/>
        <dbReference type="ChEBI" id="CHEBI:58247"/>
        <dbReference type="EC" id="5.4.2.6"/>
    </reaction>
</comment>
<dbReference type="SUPFAM" id="SSF56784">
    <property type="entry name" value="HAD-like"/>
    <property type="match status" value="1"/>
</dbReference>
<dbReference type="NCBIfam" id="TIGR02009">
    <property type="entry name" value="PGMB-YQAB-SF"/>
    <property type="match status" value="1"/>
</dbReference>
<dbReference type="PRINTS" id="PR00413">
    <property type="entry name" value="HADHALOGNASE"/>
</dbReference>
<dbReference type="NCBIfam" id="TIGR01509">
    <property type="entry name" value="HAD-SF-IA-v3"/>
    <property type="match status" value="1"/>
</dbReference>
<accession>A0ABQ3FCF4</accession>
<dbReference type="Gene3D" id="3.40.50.1000">
    <property type="entry name" value="HAD superfamily/HAD-like"/>
    <property type="match status" value="1"/>
</dbReference>
<dbReference type="PANTHER" id="PTHR46193:SF18">
    <property type="entry name" value="HEXITOL PHOSPHATASE B"/>
    <property type="match status" value="1"/>
</dbReference>
<dbReference type="SFLD" id="SFLDG01129">
    <property type="entry name" value="C1.5:_HAD__Beta-PGM__Phosphata"/>
    <property type="match status" value="1"/>
</dbReference>
<dbReference type="SFLD" id="SFLDS00003">
    <property type="entry name" value="Haloacid_Dehalogenase"/>
    <property type="match status" value="1"/>
</dbReference>
<dbReference type="SFLD" id="SFLDG01135">
    <property type="entry name" value="C1.5.6:_HAD__Beta-PGM__Phospha"/>
    <property type="match status" value="1"/>
</dbReference>
<evidence type="ECO:0000256" key="4">
    <source>
        <dbReference type="ARBA" id="ARBA00022723"/>
    </source>
</evidence>
<dbReference type="RefSeq" id="WP_189380689.1">
    <property type="nucleotide sequence ID" value="NZ_BMYI01000003.1"/>
</dbReference>
<dbReference type="EMBL" id="BMYI01000003">
    <property type="protein sequence ID" value="GHC18287.1"/>
    <property type="molecule type" value="Genomic_DNA"/>
</dbReference>
<dbReference type="InterPro" id="IPR036412">
    <property type="entry name" value="HAD-like_sf"/>
</dbReference>
<evidence type="ECO:0000256" key="9">
    <source>
        <dbReference type="ARBA" id="ARBA00044968"/>
    </source>
</evidence>
<keyword evidence="5" id="KW-0460">Magnesium</keyword>
<dbReference type="EC" id="5.4.2.6" evidence="9"/>
<organism evidence="11 12">
    <name type="scientific">Gemmobacter nanjingensis</name>
    <dbReference type="NCBI Taxonomy" id="488454"/>
    <lineage>
        <taxon>Bacteria</taxon>
        <taxon>Pseudomonadati</taxon>
        <taxon>Pseudomonadota</taxon>
        <taxon>Alphaproteobacteria</taxon>
        <taxon>Rhodobacterales</taxon>
        <taxon>Paracoccaceae</taxon>
        <taxon>Gemmobacter</taxon>
    </lineage>
</organism>
<comment type="similarity">
    <text evidence="2">Belongs to the HAD-like hydrolase superfamily. CbbY/CbbZ/Gph/YieH family.</text>
</comment>